<dbReference type="AlphaFoldDB" id="A0A0K1E633"/>
<name>A0A0K1E633_CHOCO</name>
<protein>
    <submittedName>
        <fullName evidence="2">Uncharacterized protein</fullName>
    </submittedName>
</protein>
<dbReference type="EMBL" id="CP012159">
    <property type="protein sequence ID" value="AKT36028.1"/>
    <property type="molecule type" value="Genomic_DNA"/>
</dbReference>
<proteinExistence type="predicted"/>
<sequence length="186" mass="20342">MSNQFRIYDGTHSIDLSLLQGKLVDMADCRGLRPDQDGLHEVKVELEKALPISGASAGVPSDAHAHFVMCNETVDQIDQHLVVAKKLVEVLEESRAFYVDARNNDISLIADSLRSRAHRRKDPSILLPFERTLRYPSQAAEKAVRTRRKNAEEAANAETTGADRHDMEEVAGGAAPPSAGCMPALA</sequence>
<gene>
    <name evidence="2" type="ORF">CMC5_001400</name>
</gene>
<dbReference type="OrthoDB" id="5531318at2"/>
<dbReference type="KEGG" id="ccro:CMC5_001400"/>
<accession>A0A0K1E633</accession>
<dbReference type="Proteomes" id="UP000067626">
    <property type="component" value="Chromosome"/>
</dbReference>
<reference evidence="2 3" key="1">
    <citation type="submission" date="2015-07" db="EMBL/GenBank/DDBJ databases">
        <title>Genome analysis of myxobacterium Chondromyces crocatus Cm c5 reveals a high potential for natural compound synthesis and the genetic basis for the loss of fruiting body formation.</title>
        <authorList>
            <person name="Zaburannyi N."/>
            <person name="Bunk B."/>
            <person name="Maier J."/>
            <person name="Overmann J."/>
            <person name="Mueller R."/>
        </authorList>
    </citation>
    <scope>NUCLEOTIDE SEQUENCE [LARGE SCALE GENOMIC DNA]</scope>
    <source>
        <strain evidence="2 3">Cm c5</strain>
    </source>
</reference>
<evidence type="ECO:0000256" key="1">
    <source>
        <dbReference type="SAM" id="MobiDB-lite"/>
    </source>
</evidence>
<dbReference type="RefSeq" id="WP_156337997.1">
    <property type="nucleotide sequence ID" value="NZ_CP012159.1"/>
</dbReference>
<organism evidence="2 3">
    <name type="scientific">Chondromyces crocatus</name>
    <dbReference type="NCBI Taxonomy" id="52"/>
    <lineage>
        <taxon>Bacteria</taxon>
        <taxon>Pseudomonadati</taxon>
        <taxon>Myxococcota</taxon>
        <taxon>Polyangia</taxon>
        <taxon>Polyangiales</taxon>
        <taxon>Polyangiaceae</taxon>
        <taxon>Chondromyces</taxon>
    </lineage>
</organism>
<feature type="region of interest" description="Disordered" evidence="1">
    <location>
        <begin position="138"/>
        <end position="186"/>
    </location>
</feature>
<evidence type="ECO:0000313" key="3">
    <source>
        <dbReference type="Proteomes" id="UP000067626"/>
    </source>
</evidence>
<evidence type="ECO:0000313" key="2">
    <source>
        <dbReference type="EMBL" id="AKT36028.1"/>
    </source>
</evidence>
<keyword evidence="3" id="KW-1185">Reference proteome</keyword>